<comment type="caution">
    <text evidence="1">The sequence shown here is derived from an EMBL/GenBank/DDBJ whole genome shotgun (WGS) entry which is preliminary data.</text>
</comment>
<dbReference type="InParanoid" id="A0A212EL05"/>
<organism evidence="1 2">
    <name type="scientific">Danaus plexippus plexippus</name>
    <dbReference type="NCBI Taxonomy" id="278856"/>
    <lineage>
        <taxon>Eukaryota</taxon>
        <taxon>Metazoa</taxon>
        <taxon>Ecdysozoa</taxon>
        <taxon>Arthropoda</taxon>
        <taxon>Hexapoda</taxon>
        <taxon>Insecta</taxon>
        <taxon>Pterygota</taxon>
        <taxon>Neoptera</taxon>
        <taxon>Endopterygota</taxon>
        <taxon>Lepidoptera</taxon>
        <taxon>Glossata</taxon>
        <taxon>Ditrysia</taxon>
        <taxon>Papilionoidea</taxon>
        <taxon>Nymphalidae</taxon>
        <taxon>Danainae</taxon>
        <taxon>Danaini</taxon>
        <taxon>Danaina</taxon>
        <taxon>Danaus</taxon>
        <taxon>Danaus</taxon>
    </lineage>
</organism>
<accession>A0A212EL05</accession>
<keyword evidence="2" id="KW-1185">Reference proteome</keyword>
<dbReference type="Proteomes" id="UP000007151">
    <property type="component" value="Unassembled WGS sequence"/>
</dbReference>
<dbReference type="AlphaFoldDB" id="A0A212EL05"/>
<gene>
    <name evidence="1" type="ORF">KGM_201442</name>
</gene>
<reference evidence="1 2" key="1">
    <citation type="journal article" date="2011" name="Cell">
        <title>The monarch butterfly genome yields insights into long-distance migration.</title>
        <authorList>
            <person name="Zhan S."/>
            <person name="Merlin C."/>
            <person name="Boore J.L."/>
            <person name="Reppert S.M."/>
        </authorList>
    </citation>
    <scope>NUCLEOTIDE SEQUENCE [LARGE SCALE GENOMIC DNA]</scope>
    <source>
        <strain evidence="1">F-2</strain>
    </source>
</reference>
<evidence type="ECO:0000313" key="1">
    <source>
        <dbReference type="EMBL" id="OWR42180.1"/>
    </source>
</evidence>
<proteinExistence type="predicted"/>
<name>A0A212EL05_DANPL</name>
<protein>
    <submittedName>
        <fullName evidence="1">Uncharacterized protein</fullName>
    </submittedName>
</protein>
<dbReference type="EMBL" id="AGBW02014161">
    <property type="protein sequence ID" value="OWR42180.1"/>
    <property type="molecule type" value="Genomic_DNA"/>
</dbReference>
<sequence>MLLCNAALGLRIFPIETANTVKPSIGTFVNFESFKNVNVVPSRIEQTTYRSVLLVPTQVRPVVPQTIADMKIMPTPNSNIVKSTERPVLQDVASSTVLQMTKEFPEAIFHEIMPTPSLSTGEATLHFAALSAYHETSTSECIGAIAPTSVIKVQETFDLTSK</sequence>
<evidence type="ECO:0000313" key="2">
    <source>
        <dbReference type="Proteomes" id="UP000007151"/>
    </source>
</evidence>
<dbReference type="KEGG" id="dpl:KGM_201442"/>